<name>A0A1I4SB31_PSUAM</name>
<feature type="transmembrane region" description="Helical" evidence="1">
    <location>
        <begin position="20"/>
        <end position="45"/>
    </location>
</feature>
<evidence type="ECO:0000256" key="1">
    <source>
        <dbReference type="SAM" id="Phobius"/>
    </source>
</evidence>
<keyword evidence="1" id="KW-0472">Membrane</keyword>
<dbReference type="Proteomes" id="UP000199614">
    <property type="component" value="Unassembled WGS sequence"/>
</dbReference>
<keyword evidence="3" id="KW-1185">Reference proteome</keyword>
<gene>
    <name evidence="2" type="ORF">SAMN05216207_1001345</name>
</gene>
<proteinExistence type="predicted"/>
<evidence type="ECO:0000313" key="2">
    <source>
        <dbReference type="EMBL" id="SFM61736.1"/>
    </source>
</evidence>
<protein>
    <submittedName>
        <fullName evidence="2">Uncharacterized protein</fullName>
    </submittedName>
</protein>
<accession>A0A1I4SB31</accession>
<dbReference type="AlphaFoldDB" id="A0A1I4SB31"/>
<reference evidence="2 3" key="1">
    <citation type="submission" date="2016-10" db="EMBL/GenBank/DDBJ databases">
        <authorList>
            <person name="de Groot N.N."/>
        </authorList>
    </citation>
    <scope>NUCLEOTIDE SEQUENCE [LARGE SCALE GENOMIC DNA]</scope>
    <source>
        <strain evidence="2 3">CGMCC 4.1877</strain>
    </source>
</reference>
<dbReference type="STRING" id="260086.SAMN05216207_1001345"/>
<keyword evidence="1" id="KW-1133">Transmembrane helix</keyword>
<organism evidence="2 3">
    <name type="scientific">Pseudonocardia ammonioxydans</name>
    <dbReference type="NCBI Taxonomy" id="260086"/>
    <lineage>
        <taxon>Bacteria</taxon>
        <taxon>Bacillati</taxon>
        <taxon>Actinomycetota</taxon>
        <taxon>Actinomycetes</taxon>
        <taxon>Pseudonocardiales</taxon>
        <taxon>Pseudonocardiaceae</taxon>
        <taxon>Pseudonocardia</taxon>
    </lineage>
</organism>
<evidence type="ECO:0000313" key="3">
    <source>
        <dbReference type="Proteomes" id="UP000199614"/>
    </source>
</evidence>
<keyword evidence="1" id="KW-0812">Transmembrane</keyword>
<sequence>MVRCAGAGTRGTVMTVLDVLMNIAAVIGGVVLFLMLLTIAALPLLQEWGEQR</sequence>
<dbReference type="EMBL" id="FOUY01000001">
    <property type="protein sequence ID" value="SFM61736.1"/>
    <property type="molecule type" value="Genomic_DNA"/>
</dbReference>